<dbReference type="InterPro" id="IPR006225">
    <property type="entry name" value="PsdUridine_synth_RluC/D"/>
</dbReference>
<reference evidence="8" key="1">
    <citation type="journal article" date="2019" name="Int. J. Syst. Evol. Microbiol.">
        <title>The Global Catalogue of Microorganisms (GCM) 10K type strain sequencing project: providing services to taxonomists for standard genome sequencing and annotation.</title>
        <authorList>
            <consortium name="The Broad Institute Genomics Platform"/>
            <consortium name="The Broad Institute Genome Sequencing Center for Infectious Disease"/>
            <person name="Wu L."/>
            <person name="Ma J."/>
        </authorList>
    </citation>
    <scope>NUCLEOTIDE SEQUENCE [LARGE SCALE GENOMIC DNA]</scope>
    <source>
        <strain evidence="8">CCUG 42001</strain>
    </source>
</reference>
<comment type="function">
    <text evidence="5">Responsible for synthesis of pseudouridine from uracil.</text>
</comment>
<evidence type="ECO:0000256" key="2">
    <source>
        <dbReference type="ARBA" id="ARBA00010876"/>
    </source>
</evidence>
<evidence type="ECO:0000259" key="6">
    <source>
        <dbReference type="SMART" id="SM00363"/>
    </source>
</evidence>
<dbReference type="PROSITE" id="PS01129">
    <property type="entry name" value="PSI_RLU"/>
    <property type="match status" value="1"/>
</dbReference>
<dbReference type="EMBL" id="JBHSTQ010000002">
    <property type="protein sequence ID" value="MFC6385555.1"/>
    <property type="molecule type" value="Genomic_DNA"/>
</dbReference>
<dbReference type="RefSeq" id="WP_290443367.1">
    <property type="nucleotide sequence ID" value="NZ_JAMXWN010000001.1"/>
</dbReference>
<sequence length="306" mass="34521">MSDHVKYVDVRDEGTRVDAWMSREIPGESRSRLQQLIKDKCILVNGSAVKTSYRMKTDDEVTIHLPEPEPLNVEPEDIPLDIVYEDHSVIVVNKPRGMVVHPAPGNMSGTLVNALLGHCHDLSGINGVMRPGIVHRIDKETSGLLMVAKTDTAHRSLAAQLKDKTTKREYLALVHGCLPHDEGTIDAPIGRSDKDRKKMMVTDKNSKHAVTHFKVIERFSKYTYVSCRLETGRTHQIRVHMAYIGHPLAGDPKYGPRKTLPIHGQALHAAELGFVHPETNQFMLFHAPLPEDMNQLLIRLRNHEWD</sequence>
<comment type="caution">
    <text evidence="7">The sequence shown here is derived from an EMBL/GenBank/DDBJ whole genome shotgun (WGS) entry which is preliminary data.</text>
</comment>
<evidence type="ECO:0000313" key="8">
    <source>
        <dbReference type="Proteomes" id="UP001596267"/>
    </source>
</evidence>
<dbReference type="InterPro" id="IPR050188">
    <property type="entry name" value="RluA_PseudoU_synthase"/>
</dbReference>
<dbReference type="EC" id="5.4.99.-" evidence="5"/>
<protein>
    <recommendedName>
        <fullName evidence="5">Pseudouridine synthase</fullName>
        <ecNumber evidence="5">5.4.99.-</ecNumber>
    </recommendedName>
</protein>
<dbReference type="Gene3D" id="3.30.2350.10">
    <property type="entry name" value="Pseudouridine synthase"/>
    <property type="match status" value="1"/>
</dbReference>
<dbReference type="GO" id="GO:0016853">
    <property type="term" value="F:isomerase activity"/>
    <property type="evidence" value="ECO:0007669"/>
    <property type="project" value="UniProtKB-KW"/>
</dbReference>
<feature type="domain" description="RNA-binding S4" evidence="6">
    <location>
        <begin position="15"/>
        <end position="79"/>
    </location>
</feature>
<evidence type="ECO:0000313" key="7">
    <source>
        <dbReference type="EMBL" id="MFC6385555.1"/>
    </source>
</evidence>
<organism evidence="7 8">
    <name type="scientific">Sporolactobacillus kofuensis</name>
    <dbReference type="NCBI Taxonomy" id="269672"/>
    <lineage>
        <taxon>Bacteria</taxon>
        <taxon>Bacillati</taxon>
        <taxon>Bacillota</taxon>
        <taxon>Bacilli</taxon>
        <taxon>Bacillales</taxon>
        <taxon>Sporolactobacillaceae</taxon>
        <taxon>Sporolactobacillus</taxon>
    </lineage>
</organism>
<dbReference type="Gene3D" id="3.10.290.10">
    <property type="entry name" value="RNA-binding S4 domain"/>
    <property type="match status" value="1"/>
</dbReference>
<accession>A0ABW1WEL9</accession>
<dbReference type="InterPro" id="IPR006224">
    <property type="entry name" value="PsdUridine_synth_RluA-like_CS"/>
</dbReference>
<evidence type="ECO:0000256" key="4">
    <source>
        <dbReference type="PROSITE-ProRule" id="PRU00182"/>
    </source>
</evidence>
<keyword evidence="8" id="KW-1185">Reference proteome</keyword>
<dbReference type="SUPFAM" id="SSF55174">
    <property type="entry name" value="Alpha-L RNA-binding motif"/>
    <property type="match status" value="1"/>
</dbReference>
<dbReference type="InterPro" id="IPR020103">
    <property type="entry name" value="PsdUridine_synth_cat_dom_sf"/>
</dbReference>
<dbReference type="Pfam" id="PF00849">
    <property type="entry name" value="PseudoU_synth_2"/>
    <property type="match status" value="1"/>
</dbReference>
<dbReference type="NCBIfam" id="TIGR00005">
    <property type="entry name" value="rluA_subfam"/>
    <property type="match status" value="1"/>
</dbReference>
<evidence type="ECO:0000256" key="5">
    <source>
        <dbReference type="RuleBase" id="RU362028"/>
    </source>
</evidence>
<comment type="catalytic activity">
    <reaction evidence="1 5">
        <text>a uridine in RNA = a pseudouridine in RNA</text>
        <dbReference type="Rhea" id="RHEA:48348"/>
        <dbReference type="Rhea" id="RHEA-COMP:12068"/>
        <dbReference type="Rhea" id="RHEA-COMP:12069"/>
        <dbReference type="ChEBI" id="CHEBI:65314"/>
        <dbReference type="ChEBI" id="CHEBI:65315"/>
    </reaction>
</comment>
<proteinExistence type="inferred from homology"/>
<keyword evidence="3 5" id="KW-0413">Isomerase</keyword>
<dbReference type="InterPro" id="IPR036986">
    <property type="entry name" value="S4_RNA-bd_sf"/>
</dbReference>
<dbReference type="InterPro" id="IPR002942">
    <property type="entry name" value="S4_RNA-bd"/>
</dbReference>
<dbReference type="CDD" id="cd02869">
    <property type="entry name" value="PseudoU_synth_RluA_like"/>
    <property type="match status" value="1"/>
</dbReference>
<keyword evidence="4" id="KW-0694">RNA-binding</keyword>
<dbReference type="PANTHER" id="PTHR21600">
    <property type="entry name" value="MITOCHONDRIAL RNA PSEUDOURIDINE SYNTHASE"/>
    <property type="match status" value="1"/>
</dbReference>
<dbReference type="SMART" id="SM00363">
    <property type="entry name" value="S4"/>
    <property type="match status" value="1"/>
</dbReference>
<dbReference type="Proteomes" id="UP001596267">
    <property type="component" value="Unassembled WGS sequence"/>
</dbReference>
<name>A0ABW1WEL9_9BACL</name>
<comment type="similarity">
    <text evidence="2 5">Belongs to the pseudouridine synthase RluA family.</text>
</comment>
<evidence type="ECO:0000256" key="1">
    <source>
        <dbReference type="ARBA" id="ARBA00000073"/>
    </source>
</evidence>
<gene>
    <name evidence="7" type="ORF">ACFP7A_02980</name>
</gene>
<dbReference type="PROSITE" id="PS50889">
    <property type="entry name" value="S4"/>
    <property type="match status" value="1"/>
</dbReference>
<dbReference type="PANTHER" id="PTHR21600:SF44">
    <property type="entry name" value="RIBOSOMAL LARGE SUBUNIT PSEUDOURIDINE SYNTHASE D"/>
    <property type="match status" value="1"/>
</dbReference>
<evidence type="ECO:0000256" key="3">
    <source>
        <dbReference type="ARBA" id="ARBA00023235"/>
    </source>
</evidence>
<dbReference type="InterPro" id="IPR006145">
    <property type="entry name" value="PsdUridine_synth_RsuA/RluA"/>
</dbReference>
<dbReference type="CDD" id="cd00165">
    <property type="entry name" value="S4"/>
    <property type="match status" value="1"/>
</dbReference>
<dbReference type="SUPFAM" id="SSF55120">
    <property type="entry name" value="Pseudouridine synthase"/>
    <property type="match status" value="1"/>
</dbReference>
<dbReference type="Pfam" id="PF01479">
    <property type="entry name" value="S4"/>
    <property type="match status" value="1"/>
</dbReference>